<evidence type="ECO:0000259" key="2">
    <source>
        <dbReference type="PROSITE" id="PS51485"/>
    </source>
</evidence>
<name>A0ABR0VV26_REHGL</name>
<accession>A0ABR0VV26</accession>
<dbReference type="InterPro" id="IPR003245">
    <property type="entry name" value="Phytocyanin_dom"/>
</dbReference>
<feature type="signal peptide" evidence="1">
    <location>
        <begin position="1"/>
        <end position="22"/>
    </location>
</feature>
<dbReference type="SUPFAM" id="SSF49503">
    <property type="entry name" value="Cupredoxins"/>
    <property type="match status" value="1"/>
</dbReference>
<gene>
    <name evidence="3" type="ORF">DH2020_028576</name>
</gene>
<reference evidence="3 4" key="1">
    <citation type="journal article" date="2021" name="Comput. Struct. Biotechnol. J.">
        <title>De novo genome assembly of the potent medicinal plant Rehmannia glutinosa using nanopore technology.</title>
        <authorList>
            <person name="Ma L."/>
            <person name="Dong C."/>
            <person name="Song C."/>
            <person name="Wang X."/>
            <person name="Zheng X."/>
            <person name="Niu Y."/>
            <person name="Chen S."/>
            <person name="Feng W."/>
        </authorList>
    </citation>
    <scope>NUCLEOTIDE SEQUENCE [LARGE SCALE GENOMIC DNA]</scope>
    <source>
        <strain evidence="3">DH-2019</strain>
    </source>
</reference>
<feature type="domain" description="Phytocyanin" evidence="2">
    <location>
        <begin position="60"/>
        <end position="96"/>
    </location>
</feature>
<evidence type="ECO:0000256" key="1">
    <source>
        <dbReference type="SAM" id="SignalP"/>
    </source>
</evidence>
<evidence type="ECO:0000313" key="4">
    <source>
        <dbReference type="Proteomes" id="UP001318860"/>
    </source>
</evidence>
<dbReference type="EMBL" id="JABTTQ020000822">
    <property type="protein sequence ID" value="KAK6137650.1"/>
    <property type="molecule type" value="Genomic_DNA"/>
</dbReference>
<dbReference type="Proteomes" id="UP001318860">
    <property type="component" value="Unassembled WGS sequence"/>
</dbReference>
<keyword evidence="1" id="KW-0732">Signal</keyword>
<dbReference type="InterPro" id="IPR008972">
    <property type="entry name" value="Cupredoxin"/>
</dbReference>
<sequence length="96" mass="10380">MASKAFLIAITVVGIAAPKAFATDYVVDWALGVNYTAWAEGKDFYVGDRLTIADPTAFATDYVVGDLSGWTLGVNYTAWAEGKEFYVGDRLSTLID</sequence>
<protein>
    <recommendedName>
        <fullName evidence="2">Phytocyanin domain-containing protein</fullName>
    </recommendedName>
</protein>
<feature type="chain" id="PRO_5045161597" description="Phytocyanin domain-containing protein" evidence="1">
    <location>
        <begin position="23"/>
        <end position="96"/>
    </location>
</feature>
<organism evidence="3 4">
    <name type="scientific">Rehmannia glutinosa</name>
    <name type="common">Chinese foxglove</name>
    <dbReference type="NCBI Taxonomy" id="99300"/>
    <lineage>
        <taxon>Eukaryota</taxon>
        <taxon>Viridiplantae</taxon>
        <taxon>Streptophyta</taxon>
        <taxon>Embryophyta</taxon>
        <taxon>Tracheophyta</taxon>
        <taxon>Spermatophyta</taxon>
        <taxon>Magnoliopsida</taxon>
        <taxon>eudicotyledons</taxon>
        <taxon>Gunneridae</taxon>
        <taxon>Pentapetalae</taxon>
        <taxon>asterids</taxon>
        <taxon>lamiids</taxon>
        <taxon>Lamiales</taxon>
        <taxon>Orobanchaceae</taxon>
        <taxon>Rehmannieae</taxon>
        <taxon>Rehmannia</taxon>
    </lineage>
</organism>
<dbReference type="PROSITE" id="PS51485">
    <property type="entry name" value="PHYTOCYANIN"/>
    <property type="match status" value="1"/>
</dbReference>
<dbReference type="Gene3D" id="2.60.40.420">
    <property type="entry name" value="Cupredoxins - blue copper proteins"/>
    <property type="match status" value="1"/>
</dbReference>
<comment type="caution">
    <text evidence="3">The sequence shown here is derived from an EMBL/GenBank/DDBJ whole genome shotgun (WGS) entry which is preliminary data.</text>
</comment>
<keyword evidence="4" id="KW-1185">Reference proteome</keyword>
<evidence type="ECO:0000313" key="3">
    <source>
        <dbReference type="EMBL" id="KAK6137650.1"/>
    </source>
</evidence>
<proteinExistence type="predicted"/>